<evidence type="ECO:0000313" key="1">
    <source>
        <dbReference type="EMBL" id="PLX15989.1"/>
    </source>
</evidence>
<accession>A0A2N5ZBH1</accession>
<name>A0A2N5ZBH1_MUIH1</name>
<evidence type="ECO:0000313" key="2">
    <source>
        <dbReference type="Proteomes" id="UP000234857"/>
    </source>
</evidence>
<reference evidence="1 2" key="1">
    <citation type="submission" date="2017-11" db="EMBL/GenBank/DDBJ databases">
        <title>Genome-resolved metagenomics identifies genetic mobility, metabolic interactions, and unexpected diversity in perchlorate-reducing communities.</title>
        <authorList>
            <person name="Barnum T.P."/>
            <person name="Figueroa I.A."/>
            <person name="Carlstrom C.I."/>
            <person name="Lucas L.N."/>
            <person name="Engelbrektson A.L."/>
            <person name="Coates J.D."/>
        </authorList>
    </citation>
    <scope>NUCLEOTIDE SEQUENCE [LARGE SCALE GENOMIC DNA]</scope>
    <source>
        <strain evidence="1">BM706</strain>
    </source>
</reference>
<gene>
    <name evidence="1" type="ORF">C0601_11550</name>
</gene>
<dbReference type="Proteomes" id="UP000234857">
    <property type="component" value="Unassembled WGS sequence"/>
</dbReference>
<protein>
    <submittedName>
        <fullName evidence="1">Uncharacterized protein</fullName>
    </submittedName>
</protein>
<sequence length="147" mass="16558">MIEVVFTLAIVSALLIPFLALFLTGARDVKRIGNYNLAILFAQEAIESCKGYPNELLDSDESTDTGIDKKYYLEEAFKTGNKEDGDKYWNKADVNGVEYTRTVDIQKINAENTDIDNVKLKFVKVEVSWKYRGKDIKYSVSSILGGI</sequence>
<dbReference type="AlphaFoldDB" id="A0A2N5ZBH1"/>
<organism evidence="1 2">
    <name type="scientific">Muiribacterium halophilum</name>
    <dbReference type="NCBI Taxonomy" id="2053465"/>
    <lineage>
        <taxon>Bacteria</taxon>
        <taxon>Candidatus Muiribacteriota</taxon>
        <taxon>Candidatus Muiribacteriia</taxon>
        <taxon>Candidatus Muiribacteriales</taxon>
        <taxon>Candidatus Muiribacteriaceae</taxon>
        <taxon>Candidatus Muiribacterium</taxon>
    </lineage>
</organism>
<proteinExistence type="predicted"/>
<dbReference type="EMBL" id="PKTG01000123">
    <property type="protein sequence ID" value="PLX15989.1"/>
    <property type="molecule type" value="Genomic_DNA"/>
</dbReference>
<comment type="caution">
    <text evidence="1">The sequence shown here is derived from an EMBL/GenBank/DDBJ whole genome shotgun (WGS) entry which is preliminary data.</text>
</comment>